<comment type="caution">
    <text evidence="1">The sequence shown here is derived from an EMBL/GenBank/DDBJ whole genome shotgun (WGS) entry which is preliminary data.</text>
</comment>
<proteinExistence type="predicted"/>
<gene>
    <name evidence="1" type="ORF">OEG84_17030</name>
</gene>
<dbReference type="RefSeq" id="WP_267654855.1">
    <property type="nucleotide sequence ID" value="NZ_JAOVZR010000001.1"/>
</dbReference>
<evidence type="ECO:0000313" key="1">
    <source>
        <dbReference type="EMBL" id="MCY0149367.1"/>
    </source>
</evidence>
<accession>A0ABT3ZC33</accession>
<keyword evidence="2" id="KW-1185">Reference proteome</keyword>
<sequence length="59" mass="6807">MFTESAWIGWGTDPREHVWPRLMIGKKDEKLSKIDKCPNIELSINFPVVRPVNGLIETI</sequence>
<protein>
    <submittedName>
        <fullName evidence="1">Uncharacterized protein</fullName>
    </submittedName>
</protein>
<dbReference type="Proteomes" id="UP001073227">
    <property type="component" value="Unassembled WGS sequence"/>
</dbReference>
<name>A0ABT3ZC33_9HYPH</name>
<organism evidence="1 2">
    <name type="scientific">Hoeflea algicola</name>
    <dbReference type="NCBI Taxonomy" id="2983763"/>
    <lineage>
        <taxon>Bacteria</taxon>
        <taxon>Pseudomonadati</taxon>
        <taxon>Pseudomonadota</taxon>
        <taxon>Alphaproteobacteria</taxon>
        <taxon>Hyphomicrobiales</taxon>
        <taxon>Rhizobiaceae</taxon>
        <taxon>Hoeflea</taxon>
    </lineage>
</organism>
<evidence type="ECO:0000313" key="2">
    <source>
        <dbReference type="Proteomes" id="UP001073227"/>
    </source>
</evidence>
<dbReference type="EMBL" id="JAOVZR010000001">
    <property type="protein sequence ID" value="MCY0149367.1"/>
    <property type="molecule type" value="Genomic_DNA"/>
</dbReference>
<reference evidence="1" key="1">
    <citation type="submission" date="2022-10" db="EMBL/GenBank/DDBJ databases">
        <title>Hoeflea sp. G2-23, isolated from marine algae.</title>
        <authorList>
            <person name="Kristyanto S."/>
            <person name="Kim J.M."/>
            <person name="Jeon C.O."/>
        </authorList>
    </citation>
    <scope>NUCLEOTIDE SEQUENCE</scope>
    <source>
        <strain evidence="1">G2-23</strain>
    </source>
</reference>